<evidence type="ECO:0000256" key="9">
    <source>
        <dbReference type="ARBA" id="ARBA00023014"/>
    </source>
</evidence>
<keyword evidence="4" id="KW-0001">2Fe-2S</keyword>
<dbReference type="Gene3D" id="2.40.30.10">
    <property type="entry name" value="Translation factors"/>
    <property type="match status" value="1"/>
</dbReference>
<dbReference type="GO" id="GO:0046872">
    <property type="term" value="F:metal ion binding"/>
    <property type="evidence" value="ECO:0007669"/>
    <property type="project" value="UniProtKB-KW"/>
</dbReference>
<keyword evidence="6" id="KW-0274">FAD</keyword>
<keyword evidence="9" id="KW-0411">Iron-sulfur</keyword>
<feature type="domain" description="FAD-binding FR-type" evidence="12">
    <location>
        <begin position="7"/>
        <end position="110"/>
    </location>
</feature>
<comment type="caution">
    <text evidence="13">The sequence shown here is derived from an EMBL/GenBank/DDBJ whole genome shotgun (WGS) entry which is preliminary data.</text>
</comment>
<evidence type="ECO:0000256" key="5">
    <source>
        <dbReference type="ARBA" id="ARBA00022723"/>
    </source>
</evidence>
<dbReference type="InterPro" id="IPR050415">
    <property type="entry name" value="MRET"/>
</dbReference>
<dbReference type="GO" id="GO:0051537">
    <property type="term" value="F:2 iron, 2 sulfur cluster binding"/>
    <property type="evidence" value="ECO:0007669"/>
    <property type="project" value="UniProtKB-KW"/>
</dbReference>
<keyword evidence="3" id="KW-0812">Transmembrane</keyword>
<evidence type="ECO:0000256" key="8">
    <source>
        <dbReference type="ARBA" id="ARBA00023004"/>
    </source>
</evidence>
<accession>A0A9X2BI30</accession>
<dbReference type="Pfam" id="PF00175">
    <property type="entry name" value="NAD_binding_1"/>
    <property type="match status" value="1"/>
</dbReference>
<dbReference type="InterPro" id="IPR017927">
    <property type="entry name" value="FAD-bd_FR_type"/>
</dbReference>
<dbReference type="InterPro" id="IPR017938">
    <property type="entry name" value="Riboflavin_synthase-like_b-brl"/>
</dbReference>
<dbReference type="SUPFAM" id="SSF52343">
    <property type="entry name" value="Ferredoxin reductase-like, C-terminal NADP-linked domain"/>
    <property type="match status" value="1"/>
</dbReference>
<evidence type="ECO:0000256" key="10">
    <source>
        <dbReference type="ARBA" id="ARBA00061434"/>
    </source>
</evidence>
<comment type="cofactor">
    <cofactor evidence="1">
        <name>FAD</name>
        <dbReference type="ChEBI" id="CHEBI:57692"/>
    </cofactor>
</comment>
<evidence type="ECO:0000256" key="4">
    <source>
        <dbReference type="ARBA" id="ARBA00022714"/>
    </source>
</evidence>
<keyword evidence="5" id="KW-0479">Metal-binding</keyword>
<dbReference type="EMBL" id="JAJHVV010000009">
    <property type="protein sequence ID" value="MCK6264561.1"/>
    <property type="molecule type" value="Genomic_DNA"/>
</dbReference>
<dbReference type="SUPFAM" id="SSF63380">
    <property type="entry name" value="Riboflavin synthase domain-like"/>
    <property type="match status" value="1"/>
</dbReference>
<protein>
    <submittedName>
        <fullName evidence="13">Hybrid-cluster NAD(P)-dependent oxidoreductase</fullName>
    </submittedName>
</protein>
<evidence type="ECO:0000256" key="2">
    <source>
        <dbReference type="ARBA" id="ARBA00022630"/>
    </source>
</evidence>
<evidence type="ECO:0000256" key="7">
    <source>
        <dbReference type="ARBA" id="ARBA00023002"/>
    </source>
</evidence>
<keyword evidence="14" id="KW-1185">Reference proteome</keyword>
<dbReference type="InterPro" id="IPR039261">
    <property type="entry name" value="FNR_nucleotide-bd"/>
</dbReference>
<evidence type="ECO:0000313" key="13">
    <source>
        <dbReference type="EMBL" id="MCK6264561.1"/>
    </source>
</evidence>
<feature type="domain" description="2Fe-2S ferredoxin-type" evidence="11">
    <location>
        <begin position="260"/>
        <end position="347"/>
    </location>
</feature>
<keyword evidence="3" id="KW-0472">Membrane</keyword>
<dbReference type="Gene3D" id="3.10.20.30">
    <property type="match status" value="1"/>
</dbReference>
<dbReference type="PROSITE" id="PS51085">
    <property type="entry name" value="2FE2S_FER_2"/>
    <property type="match status" value="1"/>
</dbReference>
<dbReference type="Pfam" id="PF00970">
    <property type="entry name" value="FAD_binding_6"/>
    <property type="match status" value="1"/>
</dbReference>
<evidence type="ECO:0000256" key="1">
    <source>
        <dbReference type="ARBA" id="ARBA00001974"/>
    </source>
</evidence>
<dbReference type="RefSeq" id="WP_248009642.1">
    <property type="nucleotide sequence ID" value="NZ_JAJHVV010000009.1"/>
</dbReference>
<dbReference type="PROSITE" id="PS51384">
    <property type="entry name" value="FAD_FR"/>
    <property type="match status" value="1"/>
</dbReference>
<keyword evidence="7" id="KW-0560">Oxidoreductase</keyword>
<dbReference type="InterPro" id="IPR012675">
    <property type="entry name" value="Beta-grasp_dom_sf"/>
</dbReference>
<dbReference type="Pfam" id="PF00111">
    <property type="entry name" value="Fer2"/>
    <property type="match status" value="1"/>
</dbReference>
<dbReference type="InterPro" id="IPR006058">
    <property type="entry name" value="2Fe2S_fd_BS"/>
</dbReference>
<dbReference type="PANTHER" id="PTHR47354:SF6">
    <property type="entry name" value="NADH OXIDOREDUCTASE HCR"/>
    <property type="match status" value="1"/>
</dbReference>
<name>A0A9X2BI30_9VIBR</name>
<comment type="similarity">
    <text evidence="10">In the N-terminal section; belongs to the FAD-binding oxidoreductase type 6 family.</text>
</comment>
<reference evidence="13" key="1">
    <citation type="submission" date="2021-11" db="EMBL/GenBank/DDBJ databases">
        <title>Vibrio ZSDE26 sp. nov. and Vibrio ZSDZ34 sp. nov., isolated from coastal seawater in Qingdao.</title>
        <authorList>
            <person name="Zhang P."/>
        </authorList>
    </citation>
    <scope>NUCLEOTIDE SEQUENCE</scope>
    <source>
        <strain evidence="13">ZSDE26</strain>
    </source>
</reference>
<dbReference type="CDD" id="cd00207">
    <property type="entry name" value="fer2"/>
    <property type="match status" value="1"/>
</dbReference>
<keyword evidence="2" id="KW-0285">Flavoprotein</keyword>
<dbReference type="AlphaFoldDB" id="A0A9X2BI30"/>
<proteinExistence type="inferred from homology"/>
<dbReference type="SUPFAM" id="SSF54292">
    <property type="entry name" value="2Fe-2S ferredoxin-like"/>
    <property type="match status" value="1"/>
</dbReference>
<keyword evidence="8" id="KW-0408">Iron</keyword>
<evidence type="ECO:0000259" key="11">
    <source>
        <dbReference type="PROSITE" id="PS51085"/>
    </source>
</evidence>
<dbReference type="PROSITE" id="PS00197">
    <property type="entry name" value="2FE2S_FER_1"/>
    <property type="match status" value="1"/>
</dbReference>
<sequence>MQAWSNSESVELTCLKKWQETADTVSVELGSRHEDMVFDFKPGQFITLGINMPEKLDYRAYSISSLAGQPRLKLTVKRVNQGLMSNYIVDHLDEGDQVSALKPAGAFNCIDCPPTATKKVTLISAGCGITPVMAMAQHWLENEKDVDIDFIHTANNRLETIYFHELKELDRQHSNFNFKLLLNDSKGTDYPQGYLDKSWLERLAPGIVSSTVYLCGPVGFMEDIESYLKEMNFDMSQFFQESFTPSEKDSNNAVEGSQGDVVKIMVPSFGVEVEAESDSTLIDALEKGGVPVIAACRSGICGSCKCKVTKGSITSSSTETLTPEEIEQGFVLACSSKVSGDVEIALS</sequence>
<dbReference type="InterPro" id="IPR036010">
    <property type="entry name" value="2Fe-2S_ferredoxin-like_sf"/>
</dbReference>
<dbReference type="GO" id="GO:0016491">
    <property type="term" value="F:oxidoreductase activity"/>
    <property type="evidence" value="ECO:0007669"/>
    <property type="project" value="UniProtKB-KW"/>
</dbReference>
<dbReference type="InterPro" id="IPR008333">
    <property type="entry name" value="Cbr1-like_FAD-bd_dom"/>
</dbReference>
<dbReference type="CDD" id="cd06215">
    <property type="entry name" value="FNR_iron_sulfur_binding_1"/>
    <property type="match status" value="1"/>
</dbReference>
<gene>
    <name evidence="13" type="ORF">KP803_14875</name>
</gene>
<dbReference type="InterPro" id="IPR001041">
    <property type="entry name" value="2Fe-2S_ferredoxin-type"/>
</dbReference>
<evidence type="ECO:0000259" key="12">
    <source>
        <dbReference type="PROSITE" id="PS51384"/>
    </source>
</evidence>
<dbReference type="Gene3D" id="3.40.50.80">
    <property type="entry name" value="Nucleotide-binding domain of ferredoxin-NADP reductase (FNR) module"/>
    <property type="match status" value="1"/>
</dbReference>
<evidence type="ECO:0000256" key="3">
    <source>
        <dbReference type="ARBA" id="ARBA00022692"/>
    </source>
</evidence>
<evidence type="ECO:0000256" key="6">
    <source>
        <dbReference type="ARBA" id="ARBA00022827"/>
    </source>
</evidence>
<dbReference type="Proteomes" id="UP001139559">
    <property type="component" value="Unassembled WGS sequence"/>
</dbReference>
<dbReference type="InterPro" id="IPR001433">
    <property type="entry name" value="OxRdtase_FAD/NAD-bd"/>
</dbReference>
<organism evidence="13 14">
    <name type="scientific">Vibrio amylolyticus</name>
    <dbReference type="NCBI Taxonomy" id="2847292"/>
    <lineage>
        <taxon>Bacteria</taxon>
        <taxon>Pseudomonadati</taxon>
        <taxon>Pseudomonadota</taxon>
        <taxon>Gammaproteobacteria</taxon>
        <taxon>Vibrionales</taxon>
        <taxon>Vibrionaceae</taxon>
        <taxon>Vibrio</taxon>
    </lineage>
</organism>
<evidence type="ECO:0000313" key="14">
    <source>
        <dbReference type="Proteomes" id="UP001139559"/>
    </source>
</evidence>
<dbReference type="PANTHER" id="PTHR47354">
    <property type="entry name" value="NADH OXIDOREDUCTASE HCR"/>
    <property type="match status" value="1"/>
</dbReference>